<feature type="domain" description="Hydantoinase A/oxoprolinase" evidence="1">
    <location>
        <begin position="62"/>
        <end position="313"/>
    </location>
</feature>
<dbReference type="OrthoDB" id="1792672at2"/>
<dbReference type="Gene3D" id="3.30.420.40">
    <property type="match status" value="1"/>
</dbReference>
<evidence type="ECO:0000259" key="1">
    <source>
        <dbReference type="Pfam" id="PF01968"/>
    </source>
</evidence>
<keyword evidence="3" id="KW-1185">Reference proteome</keyword>
<dbReference type="SUPFAM" id="SSF53067">
    <property type="entry name" value="Actin-like ATPase domain"/>
    <property type="match status" value="1"/>
</dbReference>
<dbReference type="InterPro" id="IPR002821">
    <property type="entry name" value="Hydantoinase_A"/>
</dbReference>
<dbReference type="Pfam" id="PF01968">
    <property type="entry name" value="Hydantoinase_A"/>
    <property type="match status" value="1"/>
</dbReference>
<dbReference type="InterPro" id="IPR002756">
    <property type="entry name" value="MfnF"/>
</dbReference>
<dbReference type="NCBIfam" id="TIGR03123">
    <property type="entry name" value="one_C_unchar_1"/>
    <property type="match status" value="1"/>
</dbReference>
<dbReference type="KEGG" id="ppai:E1956_20500"/>
<dbReference type="GO" id="GO:0016787">
    <property type="term" value="F:hydrolase activity"/>
    <property type="evidence" value="ECO:0007669"/>
    <property type="project" value="InterPro"/>
</dbReference>
<dbReference type="EMBL" id="CP038149">
    <property type="protein sequence ID" value="QBQ99553.1"/>
    <property type="molecule type" value="Genomic_DNA"/>
</dbReference>
<accession>A0A4P7CZP7</accession>
<evidence type="ECO:0000313" key="2">
    <source>
        <dbReference type="EMBL" id="QBQ99553.1"/>
    </source>
</evidence>
<dbReference type="InterPro" id="IPR043129">
    <property type="entry name" value="ATPase_NBD"/>
</dbReference>
<dbReference type="Proteomes" id="UP000295727">
    <property type="component" value="Chromosome 2"/>
</dbReference>
<protein>
    <submittedName>
        <fullName evidence="2">H4MPT-linked C1 transfer pathway protein</fullName>
    </submittedName>
</protein>
<proteinExistence type="predicted"/>
<reference evidence="2 3" key="1">
    <citation type="submission" date="2019-03" db="EMBL/GenBank/DDBJ databases">
        <title>Paraburkholderia sp. 7MH5, isolated from subtropical forest soil.</title>
        <authorList>
            <person name="Gao Z.-H."/>
            <person name="Qiu L.-H."/>
        </authorList>
    </citation>
    <scope>NUCLEOTIDE SEQUENCE [LARGE SCALE GENOMIC DNA]</scope>
    <source>
        <strain evidence="2 3">7MH5</strain>
    </source>
</reference>
<dbReference type="RefSeq" id="WP_134752399.1">
    <property type="nucleotide sequence ID" value="NZ_CP038149.1"/>
</dbReference>
<gene>
    <name evidence="2" type="ORF">E1956_20500</name>
</gene>
<dbReference type="Gene3D" id="3.30.420.190">
    <property type="entry name" value="conserved archaeal protein q6m145"/>
    <property type="match status" value="1"/>
</dbReference>
<sequence>MSHDLVIGWDIGGAHVKAARVEDGRVLDVAQWPCPLWQGLSQLDAVLAEAAARWPDYREAGHAVTMTGEMADLFEHREAGVAALAQRLAARLGEHVAFYAGEGLWCGLDSVATHWARIASANWLATAQVVARRLPDAVLVDIGSTTTDLIPLRGGRIAAHGADDAARLRTGELVYQGVVRTPLCALAQRVGFRGETYNVMNEHFATTADVYRLTGELAPMHDQHPAADGASKDAVATYRRLARMIGHDARDASETEWIAFAHQWRDLQLTYLAANLTRVLGRVAPVRGAVLVAAGCGGFLAEALARSCGYESVRFATLVEAHGGAAGWVQVCAPSAAVALLFAETADAALA</sequence>
<evidence type="ECO:0000313" key="3">
    <source>
        <dbReference type="Proteomes" id="UP000295727"/>
    </source>
</evidence>
<dbReference type="AlphaFoldDB" id="A0A4P7CZP7"/>
<organism evidence="2 3">
    <name type="scientific">Paraburkholderia pallida</name>
    <dbReference type="NCBI Taxonomy" id="2547399"/>
    <lineage>
        <taxon>Bacteria</taxon>
        <taxon>Pseudomonadati</taxon>
        <taxon>Pseudomonadota</taxon>
        <taxon>Betaproteobacteria</taxon>
        <taxon>Burkholderiales</taxon>
        <taxon>Burkholderiaceae</taxon>
        <taxon>Paraburkholderia</taxon>
    </lineage>
</organism>
<name>A0A4P7CZP7_9BURK</name>